<name>A0A7Y8GWJ6_9BURK</name>
<dbReference type="AlphaFoldDB" id="A0A7Y8GWJ6"/>
<feature type="compositionally biased region" description="Basic and acidic residues" evidence="1">
    <location>
        <begin position="135"/>
        <end position="150"/>
    </location>
</feature>
<organism evidence="2 3">
    <name type="scientific">Hydrogenophaga aromaticivorans</name>
    <dbReference type="NCBI Taxonomy" id="2610898"/>
    <lineage>
        <taxon>Bacteria</taxon>
        <taxon>Pseudomonadati</taxon>
        <taxon>Pseudomonadota</taxon>
        <taxon>Betaproteobacteria</taxon>
        <taxon>Burkholderiales</taxon>
        <taxon>Comamonadaceae</taxon>
        <taxon>Hydrogenophaga</taxon>
    </lineage>
</organism>
<accession>A0A7Y8GWJ6</accession>
<dbReference type="RefSeq" id="WP_177135257.1">
    <property type="nucleotide sequence ID" value="NZ_VYGV01000006.1"/>
</dbReference>
<dbReference type="Pfam" id="PF13730">
    <property type="entry name" value="HTH_36"/>
    <property type="match status" value="1"/>
</dbReference>
<evidence type="ECO:0000313" key="3">
    <source>
        <dbReference type="Proteomes" id="UP000545507"/>
    </source>
</evidence>
<protein>
    <submittedName>
        <fullName evidence="2">Helix-turn-helix domain-containing protein</fullName>
    </submittedName>
</protein>
<sequence>MSFDAIRWALSQPIPKSSTKFVLVAMADCVNVDGEQMLCWPSTKHISDVTAQDRKTVLENIKRLRDLGFLEQQKERRGMTGQVFVYELKTPKNGTVKADQAVPETDENSPENGTSSSTKNGTVSEIQTVPNLDMKSTENGHEESQKRNETVPKTGHGTSKEPVKNLEGTSNKGSRSRPFDAGLIELPEWLDRETWGRWVRDRKTRNKPITEEAAKLQVKKLGEHLAAGFTPETVIDTAIENGWQGLWEPKNKPRTATRHAGFAGKNYREGASTDGSLI</sequence>
<feature type="compositionally biased region" description="Polar residues" evidence="1">
    <location>
        <begin position="110"/>
        <end position="130"/>
    </location>
</feature>
<proteinExistence type="predicted"/>
<gene>
    <name evidence="2" type="ORF">F3K02_09125</name>
</gene>
<dbReference type="Proteomes" id="UP000545507">
    <property type="component" value="Unassembled WGS sequence"/>
</dbReference>
<comment type="caution">
    <text evidence="2">The sequence shown here is derived from an EMBL/GenBank/DDBJ whole genome shotgun (WGS) entry which is preliminary data.</text>
</comment>
<feature type="region of interest" description="Disordered" evidence="1">
    <location>
        <begin position="95"/>
        <end position="179"/>
    </location>
</feature>
<dbReference type="EMBL" id="VYGV01000006">
    <property type="protein sequence ID" value="NWF45407.1"/>
    <property type="molecule type" value="Genomic_DNA"/>
</dbReference>
<evidence type="ECO:0000256" key="1">
    <source>
        <dbReference type="SAM" id="MobiDB-lite"/>
    </source>
</evidence>
<feature type="region of interest" description="Disordered" evidence="1">
    <location>
        <begin position="246"/>
        <end position="278"/>
    </location>
</feature>
<keyword evidence="3" id="KW-1185">Reference proteome</keyword>
<evidence type="ECO:0000313" key="2">
    <source>
        <dbReference type="EMBL" id="NWF45407.1"/>
    </source>
</evidence>
<reference evidence="2 3" key="1">
    <citation type="submission" date="2019-09" db="EMBL/GenBank/DDBJ databases">
        <title>Hydrogenophaga aromatica sp. nov., isolated from a para-xylene-degrading enrichment culture.</title>
        <authorList>
            <person name="Tancsics A."/>
            <person name="Banerjee S."/>
        </authorList>
    </citation>
    <scope>NUCLEOTIDE SEQUENCE [LARGE SCALE GENOMIC DNA]</scope>
    <source>
        <strain evidence="2 3">D2P1</strain>
    </source>
</reference>